<dbReference type="EMBL" id="JACGXL010000001">
    <property type="protein sequence ID" value="MBA8886676.1"/>
    <property type="molecule type" value="Genomic_DNA"/>
</dbReference>
<sequence>MKSMSSLLCACMLALPVVAVGATRKVPSQYGGIQQAIDAASNGDIVLVAAGTYYEQLVIDGLDIALVSEGGPSVTTIDATYLDAAVTIRNGTRATIVQGFRLTRGRSQSGGGGILVMGGSASIVGNRIEGNLGSGSGNGVVLQNSDALVYGNVITGNAGDGIASGGGGGGGIGVLGARQDCGNCRAEIRANLIAGNSVDRLTWGGGILLMSTGPIIVVGNLISGNTAPTAGAGIAMINAVDARIEGNLIVDNEVLQADGMGGGIYGGWSPSIVGNTLVDNVANHGSSIYGSGYVATARIANNIAVSADHASAIECAEGHPSPVIANNDVYAPAGTAYAGVCTSVTGTAGNISADPNFAGPGNFRLTSASPAIDAGQDALVGEAFDFDGRTRIVDGNGDATAVVDMGAFEFTGDAVFADGFDPRGPAASP</sequence>
<dbReference type="SMART" id="SM00710">
    <property type="entry name" value="PbH1"/>
    <property type="match status" value="6"/>
</dbReference>
<dbReference type="AlphaFoldDB" id="A0A839EWC7"/>
<dbReference type="Pfam" id="PF13229">
    <property type="entry name" value="Beta_helix"/>
    <property type="match status" value="1"/>
</dbReference>
<dbReference type="InterPro" id="IPR012334">
    <property type="entry name" value="Pectin_lyas_fold"/>
</dbReference>
<evidence type="ECO:0000256" key="1">
    <source>
        <dbReference type="SAM" id="SignalP"/>
    </source>
</evidence>
<feature type="chain" id="PRO_5032972713" description="Right handed beta helix domain-containing protein" evidence="1">
    <location>
        <begin position="20"/>
        <end position="429"/>
    </location>
</feature>
<reference evidence="3 4" key="1">
    <citation type="submission" date="2020-07" db="EMBL/GenBank/DDBJ databases">
        <title>Genomic Encyclopedia of Type Strains, Phase IV (KMG-V): Genome sequencing to study the core and pangenomes of soil and plant-associated prokaryotes.</title>
        <authorList>
            <person name="Whitman W."/>
        </authorList>
    </citation>
    <scope>NUCLEOTIDE SEQUENCE [LARGE SCALE GENOMIC DNA]</scope>
    <source>
        <strain evidence="3 4">RH2WT43</strain>
    </source>
</reference>
<dbReference type="InterPro" id="IPR011050">
    <property type="entry name" value="Pectin_lyase_fold/virulence"/>
</dbReference>
<comment type="caution">
    <text evidence="3">The sequence shown here is derived from an EMBL/GenBank/DDBJ whole genome shotgun (WGS) entry which is preliminary data.</text>
</comment>
<dbReference type="InterPro" id="IPR006626">
    <property type="entry name" value="PbH1"/>
</dbReference>
<dbReference type="Proteomes" id="UP000550401">
    <property type="component" value="Unassembled WGS sequence"/>
</dbReference>
<dbReference type="InterPro" id="IPR039448">
    <property type="entry name" value="Beta_helix"/>
</dbReference>
<organism evidence="3 4">
    <name type="scientific">Dokdonella fugitiva</name>
    <dbReference type="NCBI Taxonomy" id="328517"/>
    <lineage>
        <taxon>Bacteria</taxon>
        <taxon>Pseudomonadati</taxon>
        <taxon>Pseudomonadota</taxon>
        <taxon>Gammaproteobacteria</taxon>
        <taxon>Lysobacterales</taxon>
        <taxon>Rhodanobacteraceae</taxon>
        <taxon>Dokdonella</taxon>
    </lineage>
</organism>
<evidence type="ECO:0000259" key="2">
    <source>
        <dbReference type="Pfam" id="PF13229"/>
    </source>
</evidence>
<keyword evidence="4" id="KW-1185">Reference proteome</keyword>
<dbReference type="Gene3D" id="2.160.20.10">
    <property type="entry name" value="Single-stranded right-handed beta-helix, Pectin lyase-like"/>
    <property type="match status" value="1"/>
</dbReference>
<evidence type="ECO:0000313" key="4">
    <source>
        <dbReference type="Proteomes" id="UP000550401"/>
    </source>
</evidence>
<protein>
    <recommendedName>
        <fullName evidence="2">Right handed beta helix domain-containing protein</fullName>
    </recommendedName>
</protein>
<feature type="domain" description="Right handed beta helix" evidence="2">
    <location>
        <begin position="113"/>
        <end position="302"/>
    </location>
</feature>
<evidence type="ECO:0000313" key="3">
    <source>
        <dbReference type="EMBL" id="MBA8886676.1"/>
    </source>
</evidence>
<name>A0A839EWC7_9GAMM</name>
<dbReference type="InterPro" id="IPR059226">
    <property type="entry name" value="Choice_anch_Q_dom"/>
</dbReference>
<gene>
    <name evidence="3" type="ORF">FHW12_000867</name>
</gene>
<proteinExistence type="predicted"/>
<dbReference type="SUPFAM" id="SSF51126">
    <property type="entry name" value="Pectin lyase-like"/>
    <property type="match status" value="1"/>
</dbReference>
<dbReference type="NCBIfam" id="NF041518">
    <property type="entry name" value="choice_anch_Q"/>
    <property type="match status" value="1"/>
</dbReference>
<feature type="signal peptide" evidence="1">
    <location>
        <begin position="1"/>
        <end position="19"/>
    </location>
</feature>
<accession>A0A839EWC7</accession>
<keyword evidence="1" id="KW-0732">Signal</keyword>